<reference evidence="1" key="1">
    <citation type="submission" date="2021-05" db="EMBL/GenBank/DDBJ databases">
        <authorList>
            <person name="Pietrasiak N."/>
            <person name="Ward R."/>
            <person name="Stajich J.E."/>
            <person name="Kurbessoian T."/>
        </authorList>
    </citation>
    <scope>NUCLEOTIDE SEQUENCE</scope>
    <source>
        <strain evidence="1">UHER 2000/2452</strain>
    </source>
</reference>
<comment type="caution">
    <text evidence="1">The sequence shown here is derived from an EMBL/GenBank/DDBJ whole genome shotgun (WGS) entry which is preliminary data.</text>
</comment>
<gene>
    <name evidence="1" type="ORF">KME15_16165</name>
</gene>
<dbReference type="EMBL" id="JAHHHD010000018">
    <property type="protein sequence ID" value="MBW4660211.1"/>
    <property type="molecule type" value="Genomic_DNA"/>
</dbReference>
<evidence type="ECO:0008006" key="3">
    <source>
        <dbReference type="Google" id="ProtNLM"/>
    </source>
</evidence>
<accession>A0A951QEC0</accession>
<evidence type="ECO:0000313" key="1">
    <source>
        <dbReference type="EMBL" id="MBW4660211.1"/>
    </source>
</evidence>
<organism evidence="1 2">
    <name type="scientific">Drouetiella hepatica Uher 2000/2452</name>
    <dbReference type="NCBI Taxonomy" id="904376"/>
    <lineage>
        <taxon>Bacteria</taxon>
        <taxon>Bacillati</taxon>
        <taxon>Cyanobacteriota</taxon>
        <taxon>Cyanophyceae</taxon>
        <taxon>Oculatellales</taxon>
        <taxon>Oculatellaceae</taxon>
        <taxon>Drouetiella</taxon>
    </lineage>
</organism>
<dbReference type="Proteomes" id="UP000757435">
    <property type="component" value="Unassembled WGS sequence"/>
</dbReference>
<sequence>MSLQELIEQASRLSPVDRLTLVSAIIRSLQTSASDQDWQYLVARPHAWRRQLYIKGRTLLASVVWQDMMTNHMSLEQAAENWDLPISAIEEVIHYCESHQELLKLEADEERHRLENQGVSLELVRR</sequence>
<reference evidence="1" key="2">
    <citation type="journal article" date="2022" name="Microbiol. Resour. Announc.">
        <title>Metagenome Sequencing to Explore Phylogenomics of Terrestrial Cyanobacteria.</title>
        <authorList>
            <person name="Ward R.D."/>
            <person name="Stajich J.E."/>
            <person name="Johansen J.R."/>
            <person name="Huntemann M."/>
            <person name="Clum A."/>
            <person name="Foster B."/>
            <person name="Foster B."/>
            <person name="Roux S."/>
            <person name="Palaniappan K."/>
            <person name="Varghese N."/>
            <person name="Mukherjee S."/>
            <person name="Reddy T.B.K."/>
            <person name="Daum C."/>
            <person name="Copeland A."/>
            <person name="Chen I.A."/>
            <person name="Ivanova N.N."/>
            <person name="Kyrpides N.C."/>
            <person name="Shapiro N."/>
            <person name="Eloe-Fadrosh E.A."/>
            <person name="Pietrasiak N."/>
        </authorList>
    </citation>
    <scope>NUCLEOTIDE SEQUENCE</scope>
    <source>
        <strain evidence="1">UHER 2000/2452</strain>
    </source>
</reference>
<dbReference type="AlphaFoldDB" id="A0A951QEC0"/>
<name>A0A951QEC0_9CYAN</name>
<evidence type="ECO:0000313" key="2">
    <source>
        <dbReference type="Proteomes" id="UP000757435"/>
    </source>
</evidence>
<proteinExistence type="predicted"/>
<protein>
    <recommendedName>
        <fullName evidence="3">DUF433 domain-containing protein</fullName>
    </recommendedName>
</protein>